<evidence type="ECO:0000256" key="3">
    <source>
        <dbReference type="ARBA" id="ARBA00022692"/>
    </source>
</evidence>
<keyword evidence="5 6" id="KW-0472">Membrane</keyword>
<evidence type="ECO:0000256" key="2">
    <source>
        <dbReference type="ARBA" id="ARBA00009399"/>
    </source>
</evidence>
<dbReference type="GO" id="GO:0005886">
    <property type="term" value="C:plasma membrane"/>
    <property type="evidence" value="ECO:0007669"/>
    <property type="project" value="TreeGrafter"/>
</dbReference>
<evidence type="ECO:0000256" key="1">
    <source>
        <dbReference type="ARBA" id="ARBA00004141"/>
    </source>
</evidence>
<dbReference type="Proteomes" id="UP000051491">
    <property type="component" value="Unassembled WGS sequence"/>
</dbReference>
<gene>
    <name evidence="8" type="ORF">IV43_GL001694</name>
</gene>
<accession>A0A0R2JXT8</accession>
<feature type="transmembrane region" description="Helical" evidence="6">
    <location>
        <begin position="12"/>
        <end position="30"/>
    </location>
</feature>
<feature type="transmembrane region" description="Helical" evidence="6">
    <location>
        <begin position="110"/>
        <end position="128"/>
    </location>
</feature>
<comment type="subcellular location">
    <subcellularLocation>
        <location evidence="1">Membrane</location>
        <topology evidence="1">Multi-pass membrane protein</topology>
    </subcellularLocation>
</comment>
<evidence type="ECO:0000313" key="9">
    <source>
        <dbReference type="Proteomes" id="UP000051491"/>
    </source>
</evidence>
<evidence type="ECO:0000313" key="8">
    <source>
        <dbReference type="EMBL" id="KRN82031.1"/>
    </source>
</evidence>
<organism evidence="8 9">
    <name type="scientific">Ligilactobacillus acidipiscis</name>
    <dbReference type="NCBI Taxonomy" id="89059"/>
    <lineage>
        <taxon>Bacteria</taxon>
        <taxon>Bacillati</taxon>
        <taxon>Bacillota</taxon>
        <taxon>Bacilli</taxon>
        <taxon>Lactobacillales</taxon>
        <taxon>Lactobacillaceae</taxon>
        <taxon>Ligilactobacillus</taxon>
    </lineage>
</organism>
<dbReference type="OrthoDB" id="361483at2"/>
<comment type="similarity">
    <text evidence="2">Belongs to the GtrA family.</text>
</comment>
<keyword evidence="3 6" id="KW-0812">Transmembrane</keyword>
<comment type="caution">
    <text evidence="8">The sequence shown here is derived from an EMBL/GenBank/DDBJ whole genome shotgun (WGS) entry which is preliminary data.</text>
</comment>
<dbReference type="EMBL" id="JQBK01000056">
    <property type="protein sequence ID" value="KRN82031.1"/>
    <property type="molecule type" value="Genomic_DNA"/>
</dbReference>
<dbReference type="STRING" id="89059.LAC1533_2012"/>
<dbReference type="RefSeq" id="WP_010497450.1">
    <property type="nucleotide sequence ID" value="NZ_JQBK01000056.1"/>
</dbReference>
<dbReference type="PANTHER" id="PTHR38459:SF5">
    <property type="entry name" value="CELL WALL TEICHOIC ACID GLYCOSYLATION PROTEIN GTCA"/>
    <property type="match status" value="1"/>
</dbReference>
<evidence type="ECO:0000259" key="7">
    <source>
        <dbReference type="Pfam" id="PF04138"/>
    </source>
</evidence>
<reference evidence="8 9" key="1">
    <citation type="journal article" date="2015" name="Genome Announc.">
        <title>Expanding the biotechnology potential of lactobacilli through comparative genomics of 213 strains and associated genera.</title>
        <authorList>
            <person name="Sun Z."/>
            <person name="Harris H.M."/>
            <person name="McCann A."/>
            <person name="Guo C."/>
            <person name="Argimon S."/>
            <person name="Zhang W."/>
            <person name="Yang X."/>
            <person name="Jeffery I.B."/>
            <person name="Cooney J.C."/>
            <person name="Kagawa T.F."/>
            <person name="Liu W."/>
            <person name="Song Y."/>
            <person name="Salvetti E."/>
            <person name="Wrobel A."/>
            <person name="Rasinkangas P."/>
            <person name="Parkhill J."/>
            <person name="Rea M.C."/>
            <person name="O'Sullivan O."/>
            <person name="Ritari J."/>
            <person name="Douillard F.P."/>
            <person name="Paul Ross R."/>
            <person name="Yang R."/>
            <person name="Briner A.E."/>
            <person name="Felis G.E."/>
            <person name="de Vos W.M."/>
            <person name="Barrangou R."/>
            <person name="Klaenhammer T.R."/>
            <person name="Caufield P.W."/>
            <person name="Cui Y."/>
            <person name="Zhang H."/>
            <person name="O'Toole P.W."/>
        </authorList>
    </citation>
    <scope>NUCLEOTIDE SEQUENCE [LARGE SCALE GENOMIC DNA]</scope>
    <source>
        <strain evidence="8 9">DSM 15353</strain>
    </source>
</reference>
<evidence type="ECO:0000256" key="6">
    <source>
        <dbReference type="SAM" id="Phobius"/>
    </source>
</evidence>
<dbReference type="GO" id="GO:0000271">
    <property type="term" value="P:polysaccharide biosynthetic process"/>
    <property type="evidence" value="ECO:0007669"/>
    <property type="project" value="InterPro"/>
</dbReference>
<protein>
    <submittedName>
        <fullName evidence="8">GtrA family protein</fullName>
    </submittedName>
</protein>
<evidence type="ECO:0000256" key="5">
    <source>
        <dbReference type="ARBA" id="ARBA00023136"/>
    </source>
</evidence>
<dbReference type="AlphaFoldDB" id="A0A0R2JXT8"/>
<dbReference type="InterPro" id="IPR051401">
    <property type="entry name" value="GtrA_CellWall_Glycosyl"/>
</dbReference>
<dbReference type="PANTHER" id="PTHR38459">
    <property type="entry name" value="PROPHAGE BACTOPRENOL-LINKED GLUCOSE TRANSLOCASE HOMOLOG"/>
    <property type="match status" value="1"/>
</dbReference>
<dbReference type="Pfam" id="PF04138">
    <property type="entry name" value="GtrA_DPMS_TM"/>
    <property type="match status" value="1"/>
</dbReference>
<feature type="domain" description="GtrA/DPMS transmembrane" evidence="7">
    <location>
        <begin position="13"/>
        <end position="129"/>
    </location>
</feature>
<proteinExistence type="inferred from homology"/>
<feature type="transmembrane region" description="Helical" evidence="6">
    <location>
        <begin position="36"/>
        <end position="55"/>
    </location>
</feature>
<evidence type="ECO:0000256" key="4">
    <source>
        <dbReference type="ARBA" id="ARBA00022989"/>
    </source>
</evidence>
<feature type="transmembrane region" description="Helical" evidence="6">
    <location>
        <begin position="76"/>
        <end position="98"/>
    </location>
</feature>
<name>A0A0R2JXT8_9LACO</name>
<keyword evidence="4 6" id="KW-1133">Transmembrane helix</keyword>
<dbReference type="PATRIC" id="fig|89059.3.peg.1807"/>
<dbReference type="InterPro" id="IPR007267">
    <property type="entry name" value="GtrA_DPMS_TM"/>
</dbReference>
<sequence>MKMLKRYKSFIIYVFWGGVATLVNIGTFMLGLKIGWHYQTSNIIAWLLALFVTYFSNKFLVFDSPYWGLAQLLREFFSFLVVRLFALLLDMVIIWLGIKVLHYNELLVKIFDNTVVGIANYIVSRWFIFENKNI</sequence>